<sequence>MQHIQDGMLRLQFNREVAYYAQGIVRDVEGGKKSILEGLKAFRDKHTLLTSHQWTVLSQSVGLVAGGFQFAGGVAICTASGGLACAGGAFMIAHGMNNIHENTVNLWEGSSDTVGATRMVYRKLAEERGYGTAEGDIAYGVADIATSLYGTFRKTLKPGAWRLYRYIETDYIRAYKSTPNWILGFDAAAGAFTTKSIHDELKKND</sequence>
<dbReference type="EMBL" id="LOHG01000004">
    <property type="protein sequence ID" value="MCI8209592.1"/>
    <property type="molecule type" value="Genomic_DNA"/>
</dbReference>
<dbReference type="InterPro" id="IPR025320">
    <property type="entry name" value="DUF4225"/>
</dbReference>
<evidence type="ECO:0008006" key="3">
    <source>
        <dbReference type="Google" id="ProtNLM"/>
    </source>
</evidence>
<dbReference type="Pfam" id="PF13988">
    <property type="entry name" value="DUF4225"/>
    <property type="match status" value="1"/>
</dbReference>
<reference evidence="1 2" key="1">
    <citation type="submission" date="2015-12" db="EMBL/GenBank/DDBJ databases">
        <title>Phylogenomics in the description of a new species in the Pseudomonas syringae group.</title>
        <authorList>
            <person name="Busquets A."/>
            <person name="Gomila M."/>
            <person name="Beiki F."/>
            <person name="Rahimian H."/>
            <person name="Mulet M."/>
            <person name="Sanchez D."/>
            <person name="Garcia-Valdes E."/>
            <person name="Lalucat J."/>
        </authorList>
    </citation>
    <scope>NUCLEOTIDE SEQUENCE [LARGE SCALE GENOMIC DNA]</scope>
    <source>
        <strain evidence="1 2">S25</strain>
    </source>
</reference>
<gene>
    <name evidence="1" type="ORF">AUC61_08590</name>
</gene>
<accession>A0ABS9ZGN7</accession>
<protein>
    <recommendedName>
        <fullName evidence="3">DUF4225 domain-containing protein</fullName>
    </recommendedName>
</protein>
<proteinExistence type="predicted"/>
<evidence type="ECO:0000313" key="1">
    <source>
        <dbReference type="EMBL" id="MCI8209592.1"/>
    </source>
</evidence>
<organism evidence="1 2">
    <name type="scientific">Pseudomonas maioricensis</name>
    <dbReference type="NCBI Taxonomy" id="1766623"/>
    <lineage>
        <taxon>Bacteria</taxon>
        <taxon>Pseudomonadati</taxon>
        <taxon>Pseudomonadota</taxon>
        <taxon>Gammaproteobacteria</taxon>
        <taxon>Pseudomonadales</taxon>
        <taxon>Pseudomonadaceae</taxon>
        <taxon>Pseudomonas</taxon>
    </lineage>
</organism>
<name>A0ABS9ZGN7_9PSED</name>
<dbReference type="Proteomes" id="UP001320513">
    <property type="component" value="Unassembled WGS sequence"/>
</dbReference>
<comment type="caution">
    <text evidence="1">The sequence shown here is derived from an EMBL/GenBank/DDBJ whole genome shotgun (WGS) entry which is preliminary data.</text>
</comment>
<keyword evidence="2" id="KW-1185">Reference proteome</keyword>
<evidence type="ECO:0000313" key="2">
    <source>
        <dbReference type="Proteomes" id="UP001320513"/>
    </source>
</evidence>